<evidence type="ECO:0000313" key="9">
    <source>
        <dbReference type="Proteomes" id="UP000254047"/>
    </source>
</evidence>
<dbReference type="Pfam" id="PF22820">
    <property type="entry name" value="TcaA_3rd_4th"/>
    <property type="match status" value="1"/>
</dbReference>
<reference evidence="7 9" key="1">
    <citation type="submission" date="2018-06" db="EMBL/GenBank/DDBJ databases">
        <authorList>
            <consortium name="Pathogen Informatics"/>
            <person name="Doyle S."/>
        </authorList>
    </citation>
    <scope>NUCLEOTIDE SEQUENCE [LARGE SCALE GENOMIC DNA]</scope>
    <source>
        <strain evidence="7 9">NCTC13830</strain>
    </source>
</reference>
<dbReference type="InterPro" id="IPR054530">
    <property type="entry name" value="TcaA_4th"/>
</dbReference>
<evidence type="ECO:0000259" key="6">
    <source>
        <dbReference type="Pfam" id="PF22820"/>
    </source>
</evidence>
<dbReference type="GO" id="GO:0008270">
    <property type="term" value="F:zinc ion binding"/>
    <property type="evidence" value="ECO:0007669"/>
    <property type="project" value="UniProtKB-KW"/>
</dbReference>
<evidence type="ECO:0000256" key="1">
    <source>
        <dbReference type="PIRNR" id="PIRNR032522"/>
    </source>
</evidence>
<dbReference type="OrthoDB" id="1682769at2"/>
<comment type="similarity">
    <text evidence="1">Belongs to the tcaA family.</text>
</comment>
<evidence type="ECO:0000256" key="3">
    <source>
        <dbReference type="SAM" id="Phobius"/>
    </source>
</evidence>
<evidence type="ECO:0000313" key="7">
    <source>
        <dbReference type="EMBL" id="SUM45235.1"/>
    </source>
</evidence>
<dbReference type="EMBL" id="UHDO01000001">
    <property type="protein sequence ID" value="SUM45235.1"/>
    <property type="molecule type" value="Genomic_DNA"/>
</dbReference>
<dbReference type="PIRSF" id="PIRSF032522">
    <property type="entry name" value="TcaA"/>
    <property type="match status" value="1"/>
</dbReference>
<dbReference type="InterPro" id="IPR054529">
    <property type="entry name" value="TcaA_2nd"/>
</dbReference>
<comment type="subcellular location">
    <subcellularLocation>
        <location evidence="1">Cell membrane</location>
        <topology evidence="1">Single-pass membrane protein</topology>
    </subcellularLocation>
</comment>
<feature type="domain" description="TcaA 4th" evidence="6">
    <location>
        <begin position="276"/>
        <end position="345"/>
    </location>
</feature>
<dbReference type="PANTHER" id="PTHR40038:SF1">
    <property type="entry name" value="MEMBRANE-ASSOCIATED PROTEIN TCAA"/>
    <property type="match status" value="1"/>
</dbReference>
<evidence type="ECO:0000313" key="10">
    <source>
        <dbReference type="Proteomes" id="UP000297598"/>
    </source>
</evidence>
<dbReference type="InterPro" id="IPR059113">
    <property type="entry name" value="Znf_ribbon"/>
</dbReference>
<organism evidence="7 9">
    <name type="scientific">Staphylococcus petrasii</name>
    <dbReference type="NCBI Taxonomy" id="1276936"/>
    <lineage>
        <taxon>Bacteria</taxon>
        <taxon>Bacillati</taxon>
        <taxon>Bacillota</taxon>
        <taxon>Bacilli</taxon>
        <taxon>Bacillales</taxon>
        <taxon>Staphylococcaceae</taxon>
        <taxon>Staphylococcus</taxon>
    </lineage>
</organism>
<evidence type="ECO:0000259" key="4">
    <source>
        <dbReference type="Pfam" id="PF13248"/>
    </source>
</evidence>
<dbReference type="InterPro" id="IPR023599">
    <property type="entry name" value="Mem_prot_TcaA"/>
</dbReference>
<proteinExistence type="inferred from homology"/>
<keyword evidence="10" id="KW-1185">Reference proteome</keyword>
<protein>
    <recommendedName>
        <fullName evidence="1">Membrane-associated protein</fullName>
    </recommendedName>
</protein>
<evidence type="ECO:0000256" key="2">
    <source>
        <dbReference type="SAM" id="MobiDB-lite"/>
    </source>
</evidence>
<evidence type="ECO:0000313" key="8">
    <source>
        <dbReference type="EMBL" id="TGE17936.1"/>
    </source>
</evidence>
<dbReference type="PANTHER" id="PTHR40038">
    <property type="entry name" value="MEMBRANE-ASSOCIATED PROTEIN TCAA"/>
    <property type="match status" value="1"/>
</dbReference>
<accession>A0A380G2J1</accession>
<dbReference type="Proteomes" id="UP000297598">
    <property type="component" value="Unassembled WGS sequence"/>
</dbReference>
<keyword evidence="1" id="KW-1003">Cell membrane</keyword>
<feature type="region of interest" description="Disordered" evidence="2">
    <location>
        <begin position="26"/>
        <end position="62"/>
    </location>
</feature>
<feature type="compositionally biased region" description="Acidic residues" evidence="2">
    <location>
        <begin position="351"/>
        <end position="360"/>
    </location>
</feature>
<dbReference type="RefSeq" id="WP_103298184.1">
    <property type="nucleotide sequence ID" value="NZ_PPQT01000063.1"/>
</dbReference>
<dbReference type="EMBL" id="SRLS01000006">
    <property type="protein sequence ID" value="TGE17936.1"/>
    <property type="molecule type" value="Genomic_DNA"/>
</dbReference>
<feature type="domain" description="TcaA second" evidence="5">
    <location>
        <begin position="94"/>
        <end position="194"/>
    </location>
</feature>
<feature type="region of interest" description="Disordered" evidence="2">
    <location>
        <begin position="328"/>
        <end position="389"/>
    </location>
</feature>
<reference evidence="8 10" key="2">
    <citation type="submission" date="2019-04" db="EMBL/GenBank/DDBJ databases">
        <title>Genomic characterization of Staphylococcus petrasii strains.</title>
        <authorList>
            <person name="Vrbovska V."/>
            <person name="Kovarovic V."/>
            <person name="Maslanova I."/>
            <person name="Indrakova A."/>
            <person name="Petras P."/>
            <person name="Sedo O."/>
            <person name="Svec P."/>
            <person name="Fisarova L."/>
            <person name="Sedlacek I."/>
            <person name="Doskar J."/>
            <person name="Pantucek R."/>
        </authorList>
    </citation>
    <scope>NUCLEOTIDE SEQUENCE [LARGE SCALE GENOMIC DNA]</scope>
    <source>
        <strain evidence="8 10">P5404</strain>
    </source>
</reference>
<dbReference type="AlphaFoldDB" id="A0A380G2J1"/>
<sequence length="455" mass="51226">MKYCSNCGQPLREGIKVCTNCGEPVRGAKQHSSQTHQDESQKAHSTQHSSQQRHQKGPQQHNNNKKTWIIIAIIAVVLVALIVLFSVLKSQFSPEKQASTIAQSIKKDDAKSLSNKLTTEDGNQLSEEESRAYLDYIKSEDNLDNVGNKVEQKAKDLKHYHYNDVPVDANGNNVLNIKKDGKKYLFFDNYQFNVPQHSVSIYPSDSGKITYELNGEKHNTEVEQDRSKTLGTFPIGNYNLKATKEMDGKKFKGALMIDMGKDASTAYESFKQKRFTVNIDGGSMLDNVKVYANDKEIGDESSYDTYGPYDPDEKVTVYAQGTYEGKSFRSNSVNVTNPTDEDNDVTTVDLSFDEDEIDNYIDEKDKASEEEDDDSDSSSEEVTRDNVIDKVESYEGHKLDIDTYTYKEPEITDDGKWGFSFTDKDGELAGSYTVDRDDGYVTEYDEHGDKVGSGY</sequence>
<gene>
    <name evidence="7" type="primary">tcaA_3</name>
    <name evidence="8" type="ORF">BJR09_05295</name>
    <name evidence="7" type="ORF">NCTC13830_02656</name>
</gene>
<evidence type="ECO:0000259" key="5">
    <source>
        <dbReference type="Pfam" id="PF22813"/>
    </source>
</evidence>
<dbReference type="GO" id="GO:0046677">
    <property type="term" value="P:response to antibiotic"/>
    <property type="evidence" value="ECO:0007669"/>
    <property type="project" value="UniProtKB-KW"/>
</dbReference>
<dbReference type="Pfam" id="PF22813">
    <property type="entry name" value="TcaA_2nd"/>
    <property type="match status" value="1"/>
</dbReference>
<name>A0A380G2J1_9STAP</name>
<keyword evidence="3" id="KW-1133">Transmembrane helix</keyword>
<feature type="domain" description="Putative zinc-ribbon" evidence="4">
    <location>
        <begin position="1"/>
        <end position="24"/>
    </location>
</feature>
<dbReference type="GO" id="GO:0005886">
    <property type="term" value="C:plasma membrane"/>
    <property type="evidence" value="ECO:0007669"/>
    <property type="project" value="UniProtKB-SubCell"/>
</dbReference>
<keyword evidence="1 3" id="KW-0472">Membrane</keyword>
<feature type="compositionally biased region" description="Acidic residues" evidence="2">
    <location>
        <begin position="368"/>
        <end position="379"/>
    </location>
</feature>
<feature type="transmembrane region" description="Helical" evidence="3">
    <location>
        <begin position="68"/>
        <end position="88"/>
    </location>
</feature>
<dbReference type="Proteomes" id="UP000254047">
    <property type="component" value="Unassembled WGS sequence"/>
</dbReference>
<feature type="compositionally biased region" description="Polar residues" evidence="2">
    <location>
        <begin position="328"/>
        <end position="338"/>
    </location>
</feature>
<dbReference type="Pfam" id="PF13248">
    <property type="entry name" value="Zn_ribbon_3"/>
    <property type="match status" value="1"/>
</dbReference>
<keyword evidence="3" id="KW-0812">Transmembrane</keyword>